<dbReference type="Proteomes" id="UP001586593">
    <property type="component" value="Unassembled WGS sequence"/>
</dbReference>
<proteinExistence type="predicted"/>
<accession>A0ABR3XIG1</accession>
<name>A0ABR3XIG1_9PEZI</name>
<dbReference type="EMBL" id="JAZHXJ010000087">
    <property type="protein sequence ID" value="KAL1875740.1"/>
    <property type="molecule type" value="Genomic_DNA"/>
</dbReference>
<reference evidence="1 2" key="1">
    <citation type="journal article" date="2024" name="Commun. Biol.">
        <title>Comparative genomic analysis of thermophilic fungi reveals convergent evolutionary adaptations and gene losses.</title>
        <authorList>
            <person name="Steindorff A.S."/>
            <person name="Aguilar-Pontes M.V."/>
            <person name="Robinson A.J."/>
            <person name="Andreopoulos B."/>
            <person name="LaButti K."/>
            <person name="Kuo A."/>
            <person name="Mondo S."/>
            <person name="Riley R."/>
            <person name="Otillar R."/>
            <person name="Haridas S."/>
            <person name="Lipzen A."/>
            <person name="Grimwood J."/>
            <person name="Schmutz J."/>
            <person name="Clum A."/>
            <person name="Reid I.D."/>
            <person name="Moisan M.C."/>
            <person name="Butler G."/>
            <person name="Nguyen T.T.M."/>
            <person name="Dewar K."/>
            <person name="Conant G."/>
            <person name="Drula E."/>
            <person name="Henrissat B."/>
            <person name="Hansel C."/>
            <person name="Singer S."/>
            <person name="Hutchinson M.I."/>
            <person name="de Vries R.P."/>
            <person name="Natvig D.O."/>
            <person name="Powell A.J."/>
            <person name="Tsang A."/>
            <person name="Grigoriev I.V."/>
        </authorList>
    </citation>
    <scope>NUCLEOTIDE SEQUENCE [LARGE SCALE GENOMIC DNA]</scope>
    <source>
        <strain evidence="1 2">ATCC 24622</strain>
    </source>
</reference>
<evidence type="ECO:0000313" key="1">
    <source>
        <dbReference type="EMBL" id="KAL1875740.1"/>
    </source>
</evidence>
<evidence type="ECO:0000313" key="2">
    <source>
        <dbReference type="Proteomes" id="UP001586593"/>
    </source>
</evidence>
<protein>
    <submittedName>
        <fullName evidence="1">Uncharacterized protein</fullName>
    </submittedName>
</protein>
<sequence>MPDPRNTIVLINLMRYLTKWTTQYPVLIIGASLRHKFPISGTFPSHRPWLPKKSVYCMRQLSTRRRQANAWNWEGRWVLVSEFVVFGAYSRRECNIRTDPYFVTRYPQELAETEWGRVRYSNSRPCCWIVVGNPQVREANRAQTQDPIRSLRSLFLKLQRKDTLYHSCHCPSVERCGPKDGGRGAQSILRKPK</sequence>
<comment type="caution">
    <text evidence="1">The sequence shown here is derived from an EMBL/GenBank/DDBJ whole genome shotgun (WGS) entry which is preliminary data.</text>
</comment>
<gene>
    <name evidence="1" type="ORF">VTK73DRAFT_9861</name>
</gene>
<organism evidence="1 2">
    <name type="scientific">Phialemonium thermophilum</name>
    <dbReference type="NCBI Taxonomy" id="223376"/>
    <lineage>
        <taxon>Eukaryota</taxon>
        <taxon>Fungi</taxon>
        <taxon>Dikarya</taxon>
        <taxon>Ascomycota</taxon>
        <taxon>Pezizomycotina</taxon>
        <taxon>Sordariomycetes</taxon>
        <taxon>Sordariomycetidae</taxon>
        <taxon>Cephalothecales</taxon>
        <taxon>Cephalothecaceae</taxon>
        <taxon>Phialemonium</taxon>
    </lineage>
</organism>
<keyword evidence="2" id="KW-1185">Reference proteome</keyword>